<dbReference type="EMBL" id="JAMFLX010000005">
    <property type="protein sequence ID" value="MCL6269321.1"/>
    <property type="molecule type" value="Genomic_DNA"/>
</dbReference>
<dbReference type="SUPFAM" id="SSF69279">
    <property type="entry name" value="Phage tail proteins"/>
    <property type="match status" value="2"/>
</dbReference>
<dbReference type="Gene3D" id="3.55.50.10">
    <property type="entry name" value="Baseplate protein-like domains"/>
    <property type="match status" value="1"/>
</dbReference>
<dbReference type="Pfam" id="PF04717">
    <property type="entry name" value="Phage_base_V"/>
    <property type="match status" value="1"/>
</dbReference>
<dbReference type="Gene3D" id="4.10.220.110">
    <property type="match status" value="1"/>
</dbReference>
<dbReference type="Pfam" id="PF22178">
    <property type="entry name" value="Gp5_trimer_C"/>
    <property type="match status" value="1"/>
</dbReference>
<evidence type="ECO:0000313" key="4">
    <source>
        <dbReference type="EMBL" id="MCL6269321.1"/>
    </source>
</evidence>
<comment type="caution">
    <text evidence="4">The sequence shown here is derived from an EMBL/GenBank/DDBJ whole genome shotgun (WGS) entry which is preliminary data.</text>
</comment>
<gene>
    <name evidence="4" type="primary">vgrG</name>
    <name evidence="4" type="ORF">M3P05_05100</name>
</gene>
<dbReference type="SUPFAM" id="SSF69349">
    <property type="entry name" value="Phage fibre proteins"/>
    <property type="match status" value="1"/>
</dbReference>
<accession>A0ABT0PE48</accession>
<evidence type="ECO:0000259" key="2">
    <source>
        <dbReference type="Pfam" id="PF04717"/>
    </source>
</evidence>
<dbReference type="SUPFAM" id="SSF69255">
    <property type="entry name" value="gp5 N-terminal domain-like"/>
    <property type="match status" value="1"/>
</dbReference>
<dbReference type="InterPro" id="IPR006533">
    <property type="entry name" value="T6SS_Vgr_RhsGE"/>
</dbReference>
<dbReference type="InterPro" id="IPR054030">
    <property type="entry name" value="Gp5_Vgr_C"/>
</dbReference>
<evidence type="ECO:0000256" key="1">
    <source>
        <dbReference type="ARBA" id="ARBA00005558"/>
    </source>
</evidence>
<reference evidence="4 5" key="1">
    <citation type="submission" date="2022-05" db="EMBL/GenBank/DDBJ databases">
        <authorList>
            <person name="Park J.-S."/>
        </authorList>
    </citation>
    <scope>NUCLEOTIDE SEQUENCE [LARGE SCALE GENOMIC DNA]</scope>
    <source>
        <strain evidence="4 5">2012CJ34-2</strain>
    </source>
</reference>
<dbReference type="RefSeq" id="WP_249698301.1">
    <property type="nucleotide sequence ID" value="NZ_JAMFLX010000005.1"/>
</dbReference>
<feature type="domain" description="Gp5/Type VI secretion system Vgr protein OB-fold" evidence="2">
    <location>
        <begin position="395"/>
        <end position="456"/>
    </location>
</feature>
<name>A0ABT0PE48_9GAMM</name>
<comment type="similarity">
    <text evidence="1">Belongs to the VgrG protein family.</text>
</comment>
<keyword evidence="5" id="KW-1185">Reference proteome</keyword>
<sequence length="618" mass="69373">MSALTQNNRLITINTPLGKDALIVRELEGQEALSQLFHFQLTLLSEDSAITSKKLLGQPVTIAIYNSGPDTPRYIHGHICRFAALDTNEGMKRLYRAEVVPALWFTTLGGQNRIFENKDFSDIINEVLGDYTTVTFKKALSGSYSKRRYCTQFEESDFEFISRLLAEEGVHYYFDHKDGSHDFCIADKANAFKPSLTTPVAYIGTGSNPLENSIHQWQHNYSYHTAEVEYRDYLPFSASAWIEKPSKEKSTCGSLNTAKPMREYFGRFDYVKEQDHTEQLPNNFCTQKARTMAENQEGQFDTADGRSTCCEFYAGGQFEVEHPIDSESGKYLLTVVRHTAQDSNDLGTRYSNHFTCIPSDIYAPPSPENFRRTVHTTQTAKVIEVKAAGEQGSDEFTQVKVQFPWKSKLNSCWIRVVQSYAGSNWGANFVPRVGQEVVVEYFNGNPDRPVVTGALYNSDNNGPKYSRTQSGWKSQWEGSKFNEMRLDDKKGAEEIYFEAGKDWNVLVHNDNTETVENDQTIEVTNNRDITVSKGNETKKVSKGTQKTTVQGAITIESKTSITLKVGSSVIKMTPSEISLKAMQIKSKSDTNTKIEAGVMMDVKGGAITQVKGALVKVN</sequence>
<dbReference type="InterPro" id="IPR017847">
    <property type="entry name" value="T6SS_RhsGE_Vgr_subset"/>
</dbReference>
<dbReference type="Proteomes" id="UP001203338">
    <property type="component" value="Unassembled WGS sequence"/>
</dbReference>
<dbReference type="NCBIfam" id="TIGR03361">
    <property type="entry name" value="VI_Rhs_Vgr"/>
    <property type="match status" value="1"/>
</dbReference>
<feature type="domain" description="Gp5/Type VI secretion system Vgr C-terminal trimerisation" evidence="3">
    <location>
        <begin position="473"/>
        <end position="567"/>
    </location>
</feature>
<protein>
    <submittedName>
        <fullName evidence="4">Type VI secretion system tip protein VgrG</fullName>
    </submittedName>
</protein>
<dbReference type="NCBIfam" id="TIGR01646">
    <property type="entry name" value="vgr_GE"/>
    <property type="match status" value="1"/>
</dbReference>
<proteinExistence type="inferred from homology"/>
<dbReference type="Pfam" id="PF05954">
    <property type="entry name" value="Phage_GPD"/>
    <property type="match status" value="1"/>
</dbReference>
<evidence type="ECO:0000259" key="3">
    <source>
        <dbReference type="Pfam" id="PF22178"/>
    </source>
</evidence>
<dbReference type="InterPro" id="IPR006531">
    <property type="entry name" value="Gp5/Vgr_OB"/>
</dbReference>
<dbReference type="InterPro" id="IPR037026">
    <property type="entry name" value="Vgr_OB-fold_dom_sf"/>
</dbReference>
<evidence type="ECO:0000313" key="5">
    <source>
        <dbReference type="Proteomes" id="UP001203338"/>
    </source>
</evidence>
<organism evidence="4 5">
    <name type="scientific">Parendozoicomonas callyspongiae</name>
    <dbReference type="NCBI Taxonomy" id="2942213"/>
    <lineage>
        <taxon>Bacteria</taxon>
        <taxon>Pseudomonadati</taxon>
        <taxon>Pseudomonadota</taxon>
        <taxon>Gammaproteobacteria</taxon>
        <taxon>Oceanospirillales</taxon>
        <taxon>Endozoicomonadaceae</taxon>
        <taxon>Parendozoicomonas</taxon>
    </lineage>
</organism>
<dbReference type="Gene3D" id="2.30.110.50">
    <property type="match status" value="1"/>
</dbReference>
<dbReference type="Gene3D" id="2.40.50.230">
    <property type="entry name" value="Gp5 N-terminal domain"/>
    <property type="match status" value="1"/>
</dbReference>